<keyword evidence="4" id="KW-1185">Reference proteome</keyword>
<dbReference type="Pfam" id="PF00646">
    <property type="entry name" value="F-box"/>
    <property type="match status" value="1"/>
</dbReference>
<dbReference type="STRING" id="452589.G9P4B9"/>
<dbReference type="Proteomes" id="UP000005426">
    <property type="component" value="Unassembled WGS sequence"/>
</dbReference>
<name>G9P4B9_HYPAI</name>
<evidence type="ECO:0000256" key="1">
    <source>
        <dbReference type="SAM" id="SignalP"/>
    </source>
</evidence>
<gene>
    <name evidence="3" type="ORF">TRIATDRAFT_259624</name>
</gene>
<comment type="caution">
    <text evidence="3">The sequence shown here is derived from an EMBL/GenBank/DDBJ whole genome shotgun (WGS) entry which is preliminary data.</text>
</comment>
<feature type="chain" id="PRO_5003524902" description="F-box domain-containing protein" evidence="1">
    <location>
        <begin position="22"/>
        <end position="57"/>
    </location>
</feature>
<sequence length="57" mass="6692">MTPYILHCIFLHLPQQVFLLAQRVCHTWHDVISSSKVLQATLVIPRASKERVFRCIF</sequence>
<dbReference type="SMART" id="SM00256">
    <property type="entry name" value="FBOX"/>
    <property type="match status" value="1"/>
</dbReference>
<evidence type="ECO:0000313" key="4">
    <source>
        <dbReference type="Proteomes" id="UP000005426"/>
    </source>
</evidence>
<evidence type="ECO:0000259" key="2">
    <source>
        <dbReference type="SMART" id="SM00256"/>
    </source>
</evidence>
<protein>
    <recommendedName>
        <fullName evidence="2">F-box domain-containing protein</fullName>
    </recommendedName>
</protein>
<feature type="domain" description="F-box" evidence="2">
    <location>
        <begin position="1"/>
        <end position="41"/>
    </location>
</feature>
<dbReference type="InterPro" id="IPR036047">
    <property type="entry name" value="F-box-like_dom_sf"/>
</dbReference>
<organism evidence="3 4">
    <name type="scientific">Hypocrea atroviridis (strain ATCC 20476 / IMI 206040)</name>
    <name type="common">Trichoderma atroviride</name>
    <dbReference type="NCBI Taxonomy" id="452589"/>
    <lineage>
        <taxon>Eukaryota</taxon>
        <taxon>Fungi</taxon>
        <taxon>Dikarya</taxon>
        <taxon>Ascomycota</taxon>
        <taxon>Pezizomycotina</taxon>
        <taxon>Sordariomycetes</taxon>
        <taxon>Hypocreomycetidae</taxon>
        <taxon>Hypocreales</taxon>
        <taxon>Hypocreaceae</taxon>
        <taxon>Trichoderma</taxon>
    </lineage>
</organism>
<accession>G9P4B9</accession>
<proteinExistence type="predicted"/>
<dbReference type="AlphaFoldDB" id="G9P4B9"/>
<dbReference type="Gene3D" id="1.20.1280.50">
    <property type="match status" value="1"/>
</dbReference>
<feature type="signal peptide" evidence="1">
    <location>
        <begin position="1"/>
        <end position="21"/>
    </location>
</feature>
<dbReference type="eggNOG" id="ENOG502T76A">
    <property type="taxonomic scope" value="Eukaryota"/>
</dbReference>
<evidence type="ECO:0000313" key="3">
    <source>
        <dbReference type="EMBL" id="EHK41961.1"/>
    </source>
</evidence>
<keyword evidence="1" id="KW-0732">Signal</keyword>
<dbReference type="HOGENOM" id="CLU_2996774_0_0_1"/>
<dbReference type="OrthoDB" id="3552444at2759"/>
<dbReference type="EMBL" id="ABDG02000027">
    <property type="protein sequence ID" value="EHK41961.1"/>
    <property type="molecule type" value="Genomic_DNA"/>
</dbReference>
<dbReference type="InterPro" id="IPR001810">
    <property type="entry name" value="F-box_dom"/>
</dbReference>
<dbReference type="SUPFAM" id="SSF81383">
    <property type="entry name" value="F-box domain"/>
    <property type="match status" value="1"/>
</dbReference>
<reference evidence="3 4" key="1">
    <citation type="journal article" date="2011" name="Genome Biol.">
        <title>Comparative genome sequence analysis underscores mycoparasitism as the ancestral life style of Trichoderma.</title>
        <authorList>
            <person name="Kubicek C.P."/>
            <person name="Herrera-Estrella A."/>
            <person name="Seidl-Seiboth V."/>
            <person name="Martinez D.A."/>
            <person name="Druzhinina I.S."/>
            <person name="Thon M."/>
            <person name="Zeilinger S."/>
            <person name="Casas-Flores S."/>
            <person name="Horwitz B.A."/>
            <person name="Mukherjee P.K."/>
            <person name="Mukherjee M."/>
            <person name="Kredics L."/>
            <person name="Alcaraz L.D."/>
            <person name="Aerts A."/>
            <person name="Antal Z."/>
            <person name="Atanasova L."/>
            <person name="Cervantes-Badillo M.G."/>
            <person name="Challacombe J."/>
            <person name="Chertkov O."/>
            <person name="McCluskey K."/>
            <person name="Coulpier F."/>
            <person name="Deshpande N."/>
            <person name="von Doehren H."/>
            <person name="Ebbole D.J."/>
            <person name="Esquivel-Naranjo E.U."/>
            <person name="Fekete E."/>
            <person name="Flipphi M."/>
            <person name="Glaser F."/>
            <person name="Gomez-Rodriguez E.Y."/>
            <person name="Gruber S."/>
            <person name="Han C."/>
            <person name="Henrissat B."/>
            <person name="Hermosa R."/>
            <person name="Hernandez-Onate M."/>
            <person name="Karaffa L."/>
            <person name="Kosti I."/>
            <person name="Le Crom S."/>
            <person name="Lindquist E."/>
            <person name="Lucas S."/>
            <person name="Luebeck M."/>
            <person name="Luebeck P.S."/>
            <person name="Margeot A."/>
            <person name="Metz B."/>
            <person name="Misra M."/>
            <person name="Nevalainen H."/>
            <person name="Omann M."/>
            <person name="Packer N."/>
            <person name="Perrone G."/>
            <person name="Uresti-Rivera E.E."/>
            <person name="Salamov A."/>
            <person name="Schmoll M."/>
            <person name="Seiboth B."/>
            <person name="Shapiro H."/>
            <person name="Sukno S."/>
            <person name="Tamayo-Ramos J.A."/>
            <person name="Tisch D."/>
            <person name="Wiest A."/>
            <person name="Wilkinson H.H."/>
            <person name="Zhang M."/>
            <person name="Coutinho P.M."/>
            <person name="Kenerley C.M."/>
            <person name="Monte E."/>
            <person name="Baker S.E."/>
            <person name="Grigoriev I.V."/>
        </authorList>
    </citation>
    <scope>NUCLEOTIDE SEQUENCE [LARGE SCALE GENOMIC DNA]</scope>
    <source>
        <strain evidence="4">ATCC 20476 / IMI 206040</strain>
    </source>
</reference>